<gene>
    <name evidence="2" type="ORF">E4Q08_06250</name>
</gene>
<sequence>MKAPAPDAVTPNEGEICIDASQLRPGVHVRLPVPWVEHQFMFNSFVIADEEQARLIAAMKLPQLFCDPTRCKVPPLLRQEQQPGADPEAAAEKDRLAALAARRMAEKRARAQVMSELRERLDKAQQHYLGAAREVSGAIQGFLLHPREAVERVARVSKDTTTALLADPDSAIVLIAEKAHDDGHAAHSLSVMTLALLLGKQAKIPEQALHSLGIGALLHDIGKLAIKASILRNNERNRHEEQIYQSHCRAGYDAAMRAGNLTPPLLEAILHHHERYDGSGFPDRLNGNAIPLSARLVAIANRFDNLVSPIDPRRALSPSEALSTMWTREQKAFDAALLQLFVRAMGVYPPGSIVQLSDGRIGAIVGSAPAGKPLSPKVMIYAPEVPRRQSIIIDLASDDELKVDRPLRLQERPPEELDYLLPRRKINWSYMAQRP</sequence>
<dbReference type="PANTHER" id="PTHR43155:SF2">
    <property type="entry name" value="CYCLIC DI-GMP PHOSPHODIESTERASE PA4108"/>
    <property type="match status" value="1"/>
</dbReference>
<dbReference type="Pfam" id="PF11871">
    <property type="entry name" value="DUF3391"/>
    <property type="match status" value="1"/>
</dbReference>
<feature type="domain" description="HD-GYP" evidence="1">
    <location>
        <begin position="162"/>
        <end position="357"/>
    </location>
</feature>
<dbReference type="CDD" id="cd00077">
    <property type="entry name" value="HDc"/>
    <property type="match status" value="1"/>
</dbReference>
<dbReference type="PROSITE" id="PS51832">
    <property type="entry name" value="HD_GYP"/>
    <property type="match status" value="1"/>
</dbReference>
<evidence type="ECO:0000313" key="2">
    <source>
        <dbReference type="EMBL" id="NMQ04890.1"/>
    </source>
</evidence>
<protein>
    <submittedName>
        <fullName evidence="2">HD-GYP domain-containing protein</fullName>
    </submittedName>
</protein>
<reference evidence="2" key="1">
    <citation type="submission" date="2019-03" db="EMBL/GenBank/DDBJ databases">
        <title>Metabolic reconstructions from genomes of highly enriched 'Candidatus Accumulibacter' and 'Candidatus Competibacter' bioreactor populations.</title>
        <authorList>
            <person name="Annavajhala M.K."/>
            <person name="Welles L."/>
            <person name="Abbas B."/>
            <person name="Sorokin D."/>
            <person name="Park H."/>
            <person name="Van Loosdrecht M."/>
            <person name="Chandran K."/>
        </authorList>
    </citation>
    <scope>NUCLEOTIDE SEQUENCE</scope>
    <source>
        <strain evidence="2">SBR_L</strain>
    </source>
</reference>
<dbReference type="Gene3D" id="1.10.3210.10">
    <property type="entry name" value="Hypothetical protein af1432"/>
    <property type="match status" value="1"/>
</dbReference>
<dbReference type="Proteomes" id="UP000886469">
    <property type="component" value="Unassembled WGS sequence"/>
</dbReference>
<dbReference type="InterPro" id="IPR021812">
    <property type="entry name" value="DUF3391"/>
</dbReference>
<comment type="caution">
    <text evidence="2">The sequence shown here is derived from an EMBL/GenBank/DDBJ whole genome shotgun (WGS) entry which is preliminary data.</text>
</comment>
<dbReference type="InterPro" id="IPR003607">
    <property type="entry name" value="HD/PDEase_dom"/>
</dbReference>
<keyword evidence="3" id="KW-1185">Reference proteome</keyword>
<evidence type="ECO:0000313" key="3">
    <source>
        <dbReference type="Proteomes" id="UP000886469"/>
    </source>
</evidence>
<name>A0ABX1T8K2_9PROT</name>
<accession>A0ABX1T8K2</accession>
<dbReference type="InterPro" id="IPR037522">
    <property type="entry name" value="HD_GYP_dom"/>
</dbReference>
<dbReference type="SUPFAM" id="SSF109604">
    <property type="entry name" value="HD-domain/PDEase-like"/>
    <property type="match status" value="1"/>
</dbReference>
<dbReference type="Pfam" id="PF13487">
    <property type="entry name" value="HD_5"/>
    <property type="match status" value="1"/>
</dbReference>
<proteinExistence type="predicted"/>
<dbReference type="PANTHER" id="PTHR43155">
    <property type="entry name" value="CYCLIC DI-GMP PHOSPHODIESTERASE PA4108-RELATED"/>
    <property type="match status" value="1"/>
</dbReference>
<evidence type="ECO:0000259" key="1">
    <source>
        <dbReference type="PROSITE" id="PS51832"/>
    </source>
</evidence>
<dbReference type="SMART" id="SM00471">
    <property type="entry name" value="HDc"/>
    <property type="match status" value="1"/>
</dbReference>
<dbReference type="EMBL" id="SPMX01000012">
    <property type="protein sequence ID" value="NMQ04890.1"/>
    <property type="molecule type" value="Genomic_DNA"/>
</dbReference>
<organism evidence="2 3">
    <name type="scientific">Candidatus Accumulibacter contiguus</name>
    <dbReference type="NCBI Taxonomy" id="2954381"/>
    <lineage>
        <taxon>Bacteria</taxon>
        <taxon>Pseudomonadati</taxon>
        <taxon>Pseudomonadota</taxon>
        <taxon>Betaproteobacteria</taxon>
        <taxon>Candidatus Accumulibacter</taxon>
    </lineage>
</organism>